<dbReference type="EMBL" id="JAACJK010000174">
    <property type="protein sequence ID" value="KAF5319131.1"/>
    <property type="molecule type" value="Genomic_DNA"/>
</dbReference>
<evidence type="ECO:0000256" key="5">
    <source>
        <dbReference type="ARBA" id="ARBA00023125"/>
    </source>
</evidence>
<dbReference type="GO" id="GO:0005694">
    <property type="term" value="C:chromosome"/>
    <property type="evidence" value="ECO:0007669"/>
    <property type="project" value="TreeGrafter"/>
</dbReference>
<feature type="region of interest" description="Disordered" evidence="9">
    <location>
        <begin position="548"/>
        <end position="588"/>
    </location>
</feature>
<dbReference type="Pfam" id="PF00271">
    <property type="entry name" value="Helicase_C"/>
    <property type="match status" value="1"/>
</dbReference>
<organism evidence="12 13">
    <name type="scientific">Ephemerocybe angulata</name>
    <dbReference type="NCBI Taxonomy" id="980116"/>
    <lineage>
        <taxon>Eukaryota</taxon>
        <taxon>Fungi</taxon>
        <taxon>Dikarya</taxon>
        <taxon>Basidiomycota</taxon>
        <taxon>Agaricomycotina</taxon>
        <taxon>Agaricomycetes</taxon>
        <taxon>Agaricomycetidae</taxon>
        <taxon>Agaricales</taxon>
        <taxon>Agaricineae</taxon>
        <taxon>Psathyrellaceae</taxon>
        <taxon>Ephemerocybe</taxon>
    </lineage>
</organism>
<dbReference type="PROSITE" id="PS51194">
    <property type="entry name" value="HELICASE_CTER"/>
    <property type="match status" value="1"/>
</dbReference>
<dbReference type="Proteomes" id="UP000541558">
    <property type="component" value="Unassembled WGS sequence"/>
</dbReference>
<evidence type="ECO:0000259" key="10">
    <source>
        <dbReference type="PROSITE" id="PS51192"/>
    </source>
</evidence>
<evidence type="ECO:0000256" key="6">
    <source>
        <dbReference type="ARBA" id="ARBA00023235"/>
    </source>
</evidence>
<feature type="domain" description="Helicase ATP-binding" evidence="10">
    <location>
        <begin position="68"/>
        <end position="241"/>
    </location>
</feature>
<evidence type="ECO:0000256" key="7">
    <source>
        <dbReference type="ARBA" id="ARBA00034617"/>
    </source>
</evidence>
<evidence type="ECO:0000256" key="1">
    <source>
        <dbReference type="ARBA" id="ARBA00005446"/>
    </source>
</evidence>
<proteinExistence type="inferred from homology"/>
<evidence type="ECO:0000256" key="4">
    <source>
        <dbReference type="ARBA" id="ARBA00022840"/>
    </source>
</evidence>
<feature type="region of interest" description="Disordered" evidence="9">
    <location>
        <begin position="1"/>
        <end position="45"/>
    </location>
</feature>
<sequence length="803" mass="88700">MAGDTMLDRPTTPISVQPARPGNQPTGQPPPQDSLESTRPQEGHGCQRRLISELKLKYTPDDWQVHLIRRVLQGYDGILCAGTGYGKSLVFEGLAKLGGKKKLVLVISPLKALENDQAKQAKEKGIHAVVLNEDTTHTAGIWGEARTKANIAYISPEMALSTSFSKLWKDVKFRTRVSAVVVDEAHCVEEWGTDDFRPEYRQLNSLRTYTGLDIPFLACTATCSTSTFNTLWDTLGYGRRPFWGLDVGIDRPNLLYDIRPLANQKEPLLDILNFLPSNISHTTRLSDLFKSLLYFNSENDCRVAVLYLRKCLPAHLRQAVQAFSSNLSETAKARSWKYFLSGKIRILCATDAAGMGCNVTDVRYVASFGMPQSVGQICQRWGRAGRDRTTPAVCVLLVPPWVVRASPQLVANLLLARVQGKRAPKPESKTVIAKRAKLDPAIERFVNLHHDMPRGCVHRYLTSLFRPRTDLNLYTSLTAVTYSKPGTRSQASPYILSWTVLDVGRSAPSSRCCYHCSPSELTAYAACDYHDPRLSTFATDFFYPLSRPQPAPPSRPDSSASTTSTSSTISSASSTAQVATSPQPVTKDHVAKLGEALKKWREAEHERPGSSALLSSSILLPPRPTAQILEAAKDIANTSDITVDFIRRISPLDLLSDLQVESLAQGIISWRATLAAPSLPLPAPTTPSSRQRSPKRSRICRQTPTANVPRALSPSPSPRFQMPASTMLMTPVQSCEYSLLLVHCSATDDHSKPLPIHYSTRHPVLLKTRQPQGPIHSFQVGFRSLRLVSPTIRLHQSLAQVSQ</sequence>
<evidence type="ECO:0000259" key="11">
    <source>
        <dbReference type="PROSITE" id="PS51194"/>
    </source>
</evidence>
<dbReference type="InterPro" id="IPR001650">
    <property type="entry name" value="Helicase_C-like"/>
</dbReference>
<accession>A0A8H5B9G4</accession>
<dbReference type="PROSITE" id="PS00690">
    <property type="entry name" value="DEAH_ATP_HELICASE"/>
    <property type="match status" value="1"/>
</dbReference>
<dbReference type="PROSITE" id="PS51192">
    <property type="entry name" value="HELICASE_ATP_BIND_1"/>
    <property type="match status" value="1"/>
</dbReference>
<name>A0A8H5B9G4_9AGAR</name>
<evidence type="ECO:0000313" key="12">
    <source>
        <dbReference type="EMBL" id="KAF5319131.1"/>
    </source>
</evidence>
<evidence type="ECO:0000256" key="3">
    <source>
        <dbReference type="ARBA" id="ARBA00022801"/>
    </source>
</evidence>
<dbReference type="SMART" id="SM00490">
    <property type="entry name" value="HELICc"/>
    <property type="match status" value="1"/>
</dbReference>
<dbReference type="Pfam" id="PF00270">
    <property type="entry name" value="DEAD"/>
    <property type="match status" value="1"/>
</dbReference>
<comment type="similarity">
    <text evidence="1">Belongs to the helicase family. RecQ subfamily.</text>
</comment>
<dbReference type="Gene3D" id="3.40.50.300">
    <property type="entry name" value="P-loop containing nucleotide triphosphate hydrolases"/>
    <property type="match status" value="2"/>
</dbReference>
<gene>
    <name evidence="12" type="ORF">D9611_014097</name>
</gene>
<dbReference type="GO" id="GO:0009378">
    <property type="term" value="F:four-way junction helicase activity"/>
    <property type="evidence" value="ECO:0007669"/>
    <property type="project" value="TreeGrafter"/>
</dbReference>
<keyword evidence="5" id="KW-0238">DNA-binding</keyword>
<dbReference type="PANTHER" id="PTHR13710">
    <property type="entry name" value="DNA HELICASE RECQ FAMILY MEMBER"/>
    <property type="match status" value="1"/>
</dbReference>
<dbReference type="OrthoDB" id="5409596at2759"/>
<dbReference type="GO" id="GO:0005737">
    <property type="term" value="C:cytoplasm"/>
    <property type="evidence" value="ECO:0007669"/>
    <property type="project" value="TreeGrafter"/>
</dbReference>
<keyword evidence="6" id="KW-0413">Isomerase</keyword>
<protein>
    <recommendedName>
        <fullName evidence="8">DNA 3'-5' helicase</fullName>
        <ecNumber evidence="8">5.6.2.4</ecNumber>
    </recommendedName>
</protein>
<dbReference type="SUPFAM" id="SSF52540">
    <property type="entry name" value="P-loop containing nucleoside triphosphate hydrolases"/>
    <property type="match status" value="1"/>
</dbReference>
<feature type="region of interest" description="Disordered" evidence="9">
    <location>
        <begin position="679"/>
        <end position="718"/>
    </location>
</feature>
<dbReference type="GO" id="GO:0000724">
    <property type="term" value="P:double-strand break repair via homologous recombination"/>
    <property type="evidence" value="ECO:0007669"/>
    <property type="project" value="TreeGrafter"/>
</dbReference>
<keyword evidence="4" id="KW-0067">ATP-binding</keyword>
<keyword evidence="13" id="KW-1185">Reference proteome</keyword>
<dbReference type="EC" id="5.6.2.4" evidence="8"/>
<reference evidence="12 13" key="1">
    <citation type="journal article" date="2020" name="ISME J.">
        <title>Uncovering the hidden diversity of litter-decomposition mechanisms in mushroom-forming fungi.</title>
        <authorList>
            <person name="Floudas D."/>
            <person name="Bentzer J."/>
            <person name="Ahren D."/>
            <person name="Johansson T."/>
            <person name="Persson P."/>
            <person name="Tunlid A."/>
        </authorList>
    </citation>
    <scope>NUCLEOTIDE SEQUENCE [LARGE SCALE GENOMIC DNA]</scope>
    <source>
        <strain evidence="12 13">CBS 175.51</strain>
    </source>
</reference>
<dbReference type="InterPro" id="IPR002464">
    <property type="entry name" value="DNA/RNA_helicase_DEAH_CS"/>
</dbReference>
<dbReference type="InterPro" id="IPR011545">
    <property type="entry name" value="DEAD/DEAH_box_helicase_dom"/>
</dbReference>
<comment type="catalytic activity">
    <reaction evidence="7">
        <text>Couples ATP hydrolysis with the unwinding of duplex DNA by translocating in the 3'-5' direction.</text>
        <dbReference type="EC" id="5.6.2.4"/>
    </reaction>
</comment>
<dbReference type="GO" id="GO:0003677">
    <property type="term" value="F:DNA binding"/>
    <property type="evidence" value="ECO:0007669"/>
    <property type="project" value="UniProtKB-KW"/>
</dbReference>
<keyword evidence="3" id="KW-0378">Hydrolase</keyword>
<feature type="compositionally biased region" description="Low complexity" evidence="9">
    <location>
        <begin position="556"/>
        <end position="582"/>
    </location>
</feature>
<feature type="domain" description="Helicase C-terminal" evidence="11">
    <location>
        <begin position="257"/>
        <end position="436"/>
    </location>
</feature>
<evidence type="ECO:0000256" key="8">
    <source>
        <dbReference type="ARBA" id="ARBA00034808"/>
    </source>
</evidence>
<dbReference type="PANTHER" id="PTHR13710:SF105">
    <property type="entry name" value="ATP-DEPENDENT DNA HELICASE Q1"/>
    <property type="match status" value="1"/>
</dbReference>
<keyword evidence="2" id="KW-0547">Nucleotide-binding</keyword>
<evidence type="ECO:0000256" key="2">
    <source>
        <dbReference type="ARBA" id="ARBA00022741"/>
    </source>
</evidence>
<dbReference type="InterPro" id="IPR014001">
    <property type="entry name" value="Helicase_ATP-bd"/>
</dbReference>
<comment type="caution">
    <text evidence="12">The sequence shown here is derived from an EMBL/GenBank/DDBJ whole genome shotgun (WGS) entry which is preliminary data.</text>
</comment>
<dbReference type="GO" id="GO:0043138">
    <property type="term" value="F:3'-5' DNA helicase activity"/>
    <property type="evidence" value="ECO:0007669"/>
    <property type="project" value="UniProtKB-EC"/>
</dbReference>
<evidence type="ECO:0000256" key="9">
    <source>
        <dbReference type="SAM" id="MobiDB-lite"/>
    </source>
</evidence>
<dbReference type="GO" id="GO:0005524">
    <property type="term" value="F:ATP binding"/>
    <property type="evidence" value="ECO:0007669"/>
    <property type="project" value="UniProtKB-KW"/>
</dbReference>
<dbReference type="AlphaFoldDB" id="A0A8H5B9G4"/>
<dbReference type="InterPro" id="IPR027417">
    <property type="entry name" value="P-loop_NTPase"/>
</dbReference>
<dbReference type="GO" id="GO:0016787">
    <property type="term" value="F:hydrolase activity"/>
    <property type="evidence" value="ECO:0007669"/>
    <property type="project" value="UniProtKB-KW"/>
</dbReference>
<evidence type="ECO:0000313" key="13">
    <source>
        <dbReference type="Proteomes" id="UP000541558"/>
    </source>
</evidence>
<dbReference type="SMART" id="SM00487">
    <property type="entry name" value="DEXDc"/>
    <property type="match status" value="1"/>
</dbReference>